<dbReference type="EMBL" id="JTDE01003995">
    <property type="protein sequence ID" value="KAF7255421.1"/>
    <property type="molecule type" value="Genomic_DNA"/>
</dbReference>
<sequence length="47" mass="5334">MSHANKVGGSRIHGCNRLVATRLSRFGYRNERCASINICIRCKNKLE</sequence>
<reference evidence="1" key="1">
    <citation type="submission" date="2019-07" db="EMBL/GenBank/DDBJ databases">
        <title>Annotation for the trematode Paragonimus miyazaki's.</title>
        <authorList>
            <person name="Choi Y.-J."/>
        </authorList>
    </citation>
    <scope>NUCLEOTIDE SEQUENCE</scope>
    <source>
        <strain evidence="1">Japan</strain>
    </source>
</reference>
<dbReference type="Proteomes" id="UP000822476">
    <property type="component" value="Unassembled WGS sequence"/>
</dbReference>
<accession>A0A8S9YQS5</accession>
<protein>
    <submittedName>
        <fullName evidence="1">Uncharacterized protein</fullName>
    </submittedName>
</protein>
<evidence type="ECO:0000313" key="2">
    <source>
        <dbReference type="Proteomes" id="UP000822476"/>
    </source>
</evidence>
<evidence type="ECO:0000313" key="1">
    <source>
        <dbReference type="EMBL" id="KAF7255421.1"/>
    </source>
</evidence>
<organism evidence="1 2">
    <name type="scientific">Paragonimus skrjabini miyazakii</name>
    <dbReference type="NCBI Taxonomy" id="59628"/>
    <lineage>
        <taxon>Eukaryota</taxon>
        <taxon>Metazoa</taxon>
        <taxon>Spiralia</taxon>
        <taxon>Lophotrochozoa</taxon>
        <taxon>Platyhelminthes</taxon>
        <taxon>Trematoda</taxon>
        <taxon>Digenea</taxon>
        <taxon>Plagiorchiida</taxon>
        <taxon>Troglotremata</taxon>
        <taxon>Troglotrematidae</taxon>
        <taxon>Paragonimus</taxon>
    </lineage>
</organism>
<dbReference type="AlphaFoldDB" id="A0A8S9YQS5"/>
<keyword evidence="2" id="KW-1185">Reference proteome</keyword>
<gene>
    <name evidence="1" type="ORF">EG68_07192</name>
</gene>
<comment type="caution">
    <text evidence="1">The sequence shown here is derived from an EMBL/GenBank/DDBJ whole genome shotgun (WGS) entry which is preliminary data.</text>
</comment>
<proteinExistence type="predicted"/>
<name>A0A8S9YQS5_9TREM</name>